<sequence length="256" mass="28259">MKKIMLIASFVTAMFCVFAEVKTSQKGDPAASPYVVASTSWTAAFADIAGADNVEIIAPANLRHPPEYEVTVSDIQKILDCDFFIYAGFERMMKTLGGVTESSKMIKILSDNSVSTVTSETKKIAEILHTEGENEKRLKAYVKTIEDGKAEVQKRGLNKLKVLCNKHQIYLARELGFEVDDVFGPGPVTAMQIAKAKDGGYALIIDNIHNPQGKALVEVLPNAKYVVWRNFPDCVERNALLNVVQKNIDSLLKAFK</sequence>
<protein>
    <submittedName>
        <fullName evidence="2">ABC transporter substrate-binding protein</fullName>
    </submittedName>
</protein>
<evidence type="ECO:0000313" key="2">
    <source>
        <dbReference type="EMBL" id="QTQ11113.1"/>
    </source>
</evidence>
<accession>A0A975IBS7</accession>
<gene>
    <name evidence="2" type="ORF">HRI96_02245</name>
</gene>
<reference evidence="2" key="1">
    <citation type="submission" date="2020-05" db="EMBL/GenBank/DDBJ databases">
        <authorList>
            <person name="Zeng H."/>
            <person name="Chan Y.K."/>
            <person name="Watt R.M."/>
        </authorList>
    </citation>
    <scope>NUCLEOTIDE SEQUENCE</scope>
    <source>
        <strain evidence="2">ATCC 700773</strain>
    </source>
</reference>
<organism evidence="2 3">
    <name type="scientific">Treponema parvum</name>
    <dbReference type="NCBI Taxonomy" id="138851"/>
    <lineage>
        <taxon>Bacteria</taxon>
        <taxon>Pseudomonadati</taxon>
        <taxon>Spirochaetota</taxon>
        <taxon>Spirochaetia</taxon>
        <taxon>Spirochaetales</taxon>
        <taxon>Treponemataceae</taxon>
        <taxon>Treponema</taxon>
    </lineage>
</organism>
<feature type="chain" id="PRO_5037101867" evidence="1">
    <location>
        <begin position="20"/>
        <end position="256"/>
    </location>
</feature>
<dbReference type="SUPFAM" id="SSF53807">
    <property type="entry name" value="Helical backbone' metal receptor"/>
    <property type="match status" value="1"/>
</dbReference>
<dbReference type="Proteomes" id="UP000671995">
    <property type="component" value="Chromosome"/>
</dbReference>
<evidence type="ECO:0000313" key="3">
    <source>
        <dbReference type="Proteomes" id="UP000671995"/>
    </source>
</evidence>
<dbReference type="EMBL" id="CP054257">
    <property type="protein sequence ID" value="QTQ11113.1"/>
    <property type="molecule type" value="Genomic_DNA"/>
</dbReference>
<proteinExistence type="predicted"/>
<reference evidence="2" key="2">
    <citation type="journal article" date="2021" name="Microbiol. Resour. Announc.">
        <title>Complete Genome Sequences of Three Human Oral Treponema parvum Isolates.</title>
        <authorList>
            <person name="Zeng H."/>
            <person name="Watt R.M."/>
        </authorList>
    </citation>
    <scope>NUCLEOTIDE SEQUENCE</scope>
    <source>
        <strain evidence="2">ATCC 700773</strain>
    </source>
</reference>
<dbReference type="Gene3D" id="3.40.50.1980">
    <property type="entry name" value="Nitrogenase molybdenum iron protein domain"/>
    <property type="match status" value="1"/>
</dbReference>
<keyword evidence="1" id="KW-0732">Signal</keyword>
<dbReference type="AlphaFoldDB" id="A0A975IBS7"/>
<feature type="signal peptide" evidence="1">
    <location>
        <begin position="1"/>
        <end position="19"/>
    </location>
</feature>
<name>A0A975IBS7_9SPIR</name>
<dbReference type="RefSeq" id="WP_210117910.1">
    <property type="nucleotide sequence ID" value="NZ_CP054257.1"/>
</dbReference>
<evidence type="ECO:0000256" key="1">
    <source>
        <dbReference type="SAM" id="SignalP"/>
    </source>
</evidence>